<dbReference type="RefSeq" id="WP_061855072.1">
    <property type="nucleotide sequence ID" value="NZ_LUGM01000002.1"/>
</dbReference>
<gene>
    <name evidence="1" type="ORF">A0131_09025</name>
</gene>
<evidence type="ECO:0008006" key="3">
    <source>
        <dbReference type="Google" id="ProtNLM"/>
    </source>
</evidence>
<dbReference type="Proteomes" id="UP000075418">
    <property type="component" value="Unassembled WGS sequence"/>
</dbReference>
<organism evidence="1 2">
    <name type="scientific">Staphylococcus kloosii</name>
    <dbReference type="NCBI Taxonomy" id="29384"/>
    <lineage>
        <taxon>Bacteria</taxon>
        <taxon>Bacillati</taxon>
        <taxon>Bacillota</taxon>
        <taxon>Bacilli</taxon>
        <taxon>Bacillales</taxon>
        <taxon>Staphylococcaceae</taxon>
        <taxon>Staphylococcus</taxon>
    </lineage>
</organism>
<dbReference type="EMBL" id="LUGM01000002">
    <property type="protein sequence ID" value="KYH14916.1"/>
    <property type="molecule type" value="Genomic_DNA"/>
</dbReference>
<sequence length="106" mass="12597">MTQTLQVNIPIPETHVIIPKVEYEELINRETLNMTLTEVASEWPTTKKWIRDHIIEEPYFRRKIEPFSQFPNADGKGKYLFNRKKMRQFLEDYEEEIKAKAKGGIA</sequence>
<comment type="caution">
    <text evidence="1">The sequence shown here is derived from an EMBL/GenBank/DDBJ whole genome shotgun (WGS) entry which is preliminary data.</text>
</comment>
<evidence type="ECO:0000313" key="1">
    <source>
        <dbReference type="EMBL" id="KYH14916.1"/>
    </source>
</evidence>
<evidence type="ECO:0000313" key="2">
    <source>
        <dbReference type="Proteomes" id="UP000075418"/>
    </source>
</evidence>
<accession>A0A151A6D6</accession>
<reference evidence="1 2" key="1">
    <citation type="submission" date="2016-02" db="EMBL/GenBank/DDBJ databases">
        <title>Draft genome sequence of hydrocarbon degrading Staphylococcus saprophyticus Strain CNV2, isolated from crude-oil contaminated soil from Noonmati Oil Refinery, Guwahati, Assam, India.</title>
        <authorList>
            <person name="Mukherjee A."/>
            <person name="Chettri B."/>
            <person name="Langpoklakpam J."/>
            <person name="Singh A.K."/>
            <person name="Chattopadhyay D.J."/>
        </authorList>
    </citation>
    <scope>NUCLEOTIDE SEQUENCE [LARGE SCALE GENOMIC DNA]</scope>
    <source>
        <strain evidence="1 2">CNV2</strain>
    </source>
</reference>
<name>A0A151A6D6_9STAP</name>
<dbReference type="InterPro" id="IPR008489">
    <property type="entry name" value="DUF771"/>
</dbReference>
<proteinExistence type="predicted"/>
<dbReference type="Pfam" id="PF05595">
    <property type="entry name" value="DUF771"/>
    <property type="match status" value="1"/>
</dbReference>
<dbReference type="AlphaFoldDB" id="A0A151A6D6"/>
<protein>
    <recommendedName>
        <fullName evidence="3">DUF771 domain-containing protein</fullName>
    </recommendedName>
</protein>